<proteinExistence type="predicted"/>
<evidence type="ECO:0000313" key="3">
    <source>
        <dbReference type="EMBL" id="MFC3927148.1"/>
    </source>
</evidence>
<feature type="domain" description="Solute-binding protein family 3/N-terminal" evidence="2">
    <location>
        <begin position="33"/>
        <end position="268"/>
    </location>
</feature>
<evidence type="ECO:0000259" key="2">
    <source>
        <dbReference type="SMART" id="SM00062"/>
    </source>
</evidence>
<gene>
    <name evidence="3" type="ORF">ACFORF_00675</name>
</gene>
<keyword evidence="4" id="KW-1185">Reference proteome</keyword>
<dbReference type="PANTHER" id="PTHR35936">
    <property type="entry name" value="MEMBRANE-BOUND LYTIC MUREIN TRANSGLYCOSYLASE F"/>
    <property type="match status" value="1"/>
</dbReference>
<accession>A0ABV8CT88</accession>
<reference evidence="4" key="1">
    <citation type="journal article" date="2019" name="Int. J. Syst. Evol. Microbiol.">
        <title>The Global Catalogue of Microorganisms (GCM) 10K type strain sequencing project: providing services to taxonomists for standard genome sequencing and annotation.</title>
        <authorList>
            <consortium name="The Broad Institute Genomics Platform"/>
            <consortium name="The Broad Institute Genome Sequencing Center for Infectious Disease"/>
            <person name="Wu L."/>
            <person name="Ma J."/>
        </authorList>
    </citation>
    <scope>NUCLEOTIDE SEQUENCE [LARGE SCALE GENOMIC DNA]</scope>
    <source>
        <strain evidence="4">CCUG 67170</strain>
    </source>
</reference>
<dbReference type="Gene3D" id="3.40.190.10">
    <property type="entry name" value="Periplasmic binding protein-like II"/>
    <property type="match status" value="2"/>
</dbReference>
<dbReference type="SMART" id="SM00062">
    <property type="entry name" value="PBPb"/>
    <property type="match status" value="1"/>
</dbReference>
<dbReference type="PANTHER" id="PTHR35936:SF19">
    <property type="entry name" value="AMINO-ACID-BINDING PROTEIN YXEM-RELATED"/>
    <property type="match status" value="1"/>
</dbReference>
<dbReference type="EMBL" id="JBHRZV010000003">
    <property type="protein sequence ID" value="MFC3927148.1"/>
    <property type="molecule type" value="Genomic_DNA"/>
</dbReference>
<name>A0ABV8CT88_9STRE</name>
<organism evidence="3 4">
    <name type="scientific">Streptococcus caprae</name>
    <dbReference type="NCBI Taxonomy" id="1640501"/>
    <lineage>
        <taxon>Bacteria</taxon>
        <taxon>Bacillati</taxon>
        <taxon>Bacillota</taxon>
        <taxon>Bacilli</taxon>
        <taxon>Lactobacillales</taxon>
        <taxon>Streptococcaceae</taxon>
        <taxon>Streptococcus</taxon>
    </lineage>
</organism>
<evidence type="ECO:0000313" key="4">
    <source>
        <dbReference type="Proteomes" id="UP001595807"/>
    </source>
</evidence>
<keyword evidence="1" id="KW-0732">Signal</keyword>
<comment type="caution">
    <text evidence="3">The sequence shown here is derived from an EMBL/GenBank/DDBJ whole genome shotgun (WGS) entry which is preliminary data.</text>
</comment>
<dbReference type="RefSeq" id="WP_380424336.1">
    <property type="nucleotide sequence ID" value="NZ_JBHRZV010000003.1"/>
</dbReference>
<sequence>MKKSLAYVLTLLSLLVIGLTLTLPVDAASKKKTIVLATDSDTAPFTYKEDDKFKGYDIELAKAIFKDSKDYKLTFETVPFSSILTGIDAGRYQLSANNFNYSEERAEKYLFSDPISKSNYATATKDGVTYDSLDDLSGKSVELYTGSNYAAVLEKWNKEHTDKTPITINYVANSVTLAQRLQNVESGKIDFLFYDAISLKTVIEDQDFDLKVTNIEGSVGGDKDGLEYILFADDAEGKKLQSFVNKRIKALKKDGTMKKLSKKYFGGDYVSSLD</sequence>
<dbReference type="InterPro" id="IPR001638">
    <property type="entry name" value="Solute-binding_3/MltF_N"/>
</dbReference>
<dbReference type="SUPFAM" id="SSF53850">
    <property type="entry name" value="Periplasmic binding protein-like II"/>
    <property type="match status" value="1"/>
</dbReference>
<dbReference type="Proteomes" id="UP001595807">
    <property type="component" value="Unassembled WGS sequence"/>
</dbReference>
<evidence type="ECO:0000256" key="1">
    <source>
        <dbReference type="ARBA" id="ARBA00022729"/>
    </source>
</evidence>
<protein>
    <submittedName>
        <fullName evidence="3">Transporter substrate-binding domain-containing protein</fullName>
    </submittedName>
</protein>
<dbReference type="Pfam" id="PF00497">
    <property type="entry name" value="SBP_bac_3"/>
    <property type="match status" value="1"/>
</dbReference>